<dbReference type="InterPro" id="IPR043143">
    <property type="entry name" value="Mal/L-sulf/L-lact_DH-like_NADP"/>
</dbReference>
<keyword evidence="4" id="KW-1185">Reference proteome</keyword>
<dbReference type="InterPro" id="IPR003767">
    <property type="entry name" value="Malate/L-lactate_DH-like"/>
</dbReference>
<proteinExistence type="inferred from homology"/>
<comment type="caution">
    <text evidence="3">The sequence shown here is derived from an EMBL/GenBank/DDBJ whole genome shotgun (WGS) entry which is preliminary data.</text>
</comment>
<dbReference type="EMBL" id="JACIEK010000002">
    <property type="protein sequence ID" value="MBB3997660.1"/>
    <property type="molecule type" value="Genomic_DNA"/>
</dbReference>
<evidence type="ECO:0000256" key="1">
    <source>
        <dbReference type="ARBA" id="ARBA00006056"/>
    </source>
</evidence>
<dbReference type="RefSeq" id="WP_183199206.1">
    <property type="nucleotide sequence ID" value="NZ_JACIEK010000002.1"/>
</dbReference>
<dbReference type="SUPFAM" id="SSF89733">
    <property type="entry name" value="L-sulfolactate dehydrogenase-like"/>
    <property type="match status" value="1"/>
</dbReference>
<keyword evidence="2" id="KW-0560">Oxidoreductase</keyword>
<evidence type="ECO:0000313" key="4">
    <source>
        <dbReference type="Proteomes" id="UP000542776"/>
    </source>
</evidence>
<dbReference type="Pfam" id="PF02615">
    <property type="entry name" value="Ldh_2"/>
    <property type="match status" value="1"/>
</dbReference>
<organism evidence="3 4">
    <name type="scientific">Aureimonas pseudogalii</name>
    <dbReference type="NCBI Taxonomy" id="1744844"/>
    <lineage>
        <taxon>Bacteria</taxon>
        <taxon>Pseudomonadati</taxon>
        <taxon>Pseudomonadota</taxon>
        <taxon>Alphaproteobacteria</taxon>
        <taxon>Hyphomicrobiales</taxon>
        <taxon>Aurantimonadaceae</taxon>
        <taxon>Aureimonas</taxon>
    </lineage>
</organism>
<dbReference type="Gene3D" id="3.30.1370.60">
    <property type="entry name" value="Hypothetical oxidoreductase yiak, domain 2"/>
    <property type="match status" value="1"/>
</dbReference>
<dbReference type="Gene3D" id="1.10.1530.10">
    <property type="match status" value="1"/>
</dbReference>
<name>A0A7W6EAC4_9HYPH</name>
<comment type="similarity">
    <text evidence="1">Belongs to the LDH2/MDH2 oxidoreductase family.</text>
</comment>
<sequence length="346" mass="34979">MQNEVRIVGTARLEAAVRAALEAAGADAPSVAATTRAVMHASRHGVDSHGVRLVPHYCKVLRGGRVNPTPAMTLRRTSPAAFSLDADDGLGHGAAYRAMEVACEAAGEVGIAAVGIHRSSHFGAAGAYALAGAEAGRVALAMANSDSVVALHEGAQPFHGTNPFAAGVPVAGTGAGARPWLLDMATSSVPLNRVYLYRALGLALPADVAVDAGGAMTADPHAAAMLMPAGGSQFGFKGAALGGLMTILSAVLTGATADPFVIPMDGEEIATPRNIGHFVIAIDPAFFGGAETFQSALSAYLAALRGSTPREGGTVMAPGDREWAVERQRACDGIPVDLATADALGL</sequence>
<evidence type="ECO:0000313" key="3">
    <source>
        <dbReference type="EMBL" id="MBB3997660.1"/>
    </source>
</evidence>
<dbReference type="AlphaFoldDB" id="A0A7W6EAC4"/>
<dbReference type="PANTHER" id="PTHR11091">
    <property type="entry name" value="OXIDOREDUCTASE-RELATED"/>
    <property type="match status" value="1"/>
</dbReference>
<accession>A0A7W6EAC4</accession>
<evidence type="ECO:0000256" key="2">
    <source>
        <dbReference type="ARBA" id="ARBA00023002"/>
    </source>
</evidence>
<dbReference type="GO" id="GO:0016491">
    <property type="term" value="F:oxidoreductase activity"/>
    <property type="evidence" value="ECO:0007669"/>
    <property type="project" value="UniProtKB-KW"/>
</dbReference>
<reference evidence="3 4" key="1">
    <citation type="submission" date="2020-08" db="EMBL/GenBank/DDBJ databases">
        <title>Genomic Encyclopedia of Type Strains, Phase IV (KMG-IV): sequencing the most valuable type-strain genomes for metagenomic binning, comparative biology and taxonomic classification.</title>
        <authorList>
            <person name="Goeker M."/>
        </authorList>
    </citation>
    <scope>NUCLEOTIDE SEQUENCE [LARGE SCALE GENOMIC DNA]</scope>
    <source>
        <strain evidence="3 4">DSM 102238</strain>
    </source>
</reference>
<gene>
    <name evidence="3" type="ORF">GGR04_001496</name>
</gene>
<dbReference type="PANTHER" id="PTHR11091:SF0">
    <property type="entry name" value="MALATE DEHYDROGENASE"/>
    <property type="match status" value="1"/>
</dbReference>
<dbReference type="Proteomes" id="UP000542776">
    <property type="component" value="Unassembled WGS sequence"/>
</dbReference>
<dbReference type="InterPro" id="IPR036111">
    <property type="entry name" value="Mal/L-sulfo/L-lacto_DH-like_sf"/>
</dbReference>
<protein>
    <submittedName>
        <fullName evidence="3">LDH2 family malate/lactate/ureidoglycolate dehydrogenase</fullName>
    </submittedName>
</protein>
<dbReference type="InterPro" id="IPR043144">
    <property type="entry name" value="Mal/L-sulf/L-lact_DH-like_ah"/>
</dbReference>